<feature type="compositionally biased region" description="Basic and acidic residues" evidence="1">
    <location>
        <begin position="1"/>
        <end position="13"/>
    </location>
</feature>
<name>A0A194PT88_PAPXU</name>
<dbReference type="Proteomes" id="UP000053268">
    <property type="component" value="Unassembled WGS sequence"/>
</dbReference>
<reference evidence="2 3" key="1">
    <citation type="journal article" date="2015" name="Nat. Commun.">
        <title>Outbred genome sequencing and CRISPR/Cas9 gene editing in butterflies.</title>
        <authorList>
            <person name="Li X."/>
            <person name="Fan D."/>
            <person name="Zhang W."/>
            <person name="Liu G."/>
            <person name="Zhang L."/>
            <person name="Zhao L."/>
            <person name="Fang X."/>
            <person name="Chen L."/>
            <person name="Dong Y."/>
            <person name="Chen Y."/>
            <person name="Ding Y."/>
            <person name="Zhao R."/>
            <person name="Feng M."/>
            <person name="Zhu Y."/>
            <person name="Feng Y."/>
            <person name="Jiang X."/>
            <person name="Zhu D."/>
            <person name="Xiang H."/>
            <person name="Feng X."/>
            <person name="Li S."/>
            <person name="Wang J."/>
            <person name="Zhang G."/>
            <person name="Kronforst M.R."/>
            <person name="Wang W."/>
        </authorList>
    </citation>
    <scope>NUCLEOTIDE SEQUENCE [LARGE SCALE GENOMIC DNA]</scope>
    <source>
        <strain evidence="2">Ya'a_city_454_Px</strain>
        <tissue evidence="2">Whole body</tissue>
    </source>
</reference>
<dbReference type="EMBL" id="KQ459594">
    <property type="protein sequence ID" value="KPI96183.1"/>
    <property type="molecule type" value="Genomic_DNA"/>
</dbReference>
<dbReference type="AlphaFoldDB" id="A0A194PT88"/>
<keyword evidence="3" id="KW-1185">Reference proteome</keyword>
<evidence type="ECO:0000313" key="3">
    <source>
        <dbReference type="Proteomes" id="UP000053268"/>
    </source>
</evidence>
<evidence type="ECO:0000313" key="2">
    <source>
        <dbReference type="EMBL" id="KPI96183.1"/>
    </source>
</evidence>
<organism evidence="2 3">
    <name type="scientific">Papilio xuthus</name>
    <name type="common">Asian swallowtail butterfly</name>
    <dbReference type="NCBI Taxonomy" id="66420"/>
    <lineage>
        <taxon>Eukaryota</taxon>
        <taxon>Metazoa</taxon>
        <taxon>Ecdysozoa</taxon>
        <taxon>Arthropoda</taxon>
        <taxon>Hexapoda</taxon>
        <taxon>Insecta</taxon>
        <taxon>Pterygota</taxon>
        <taxon>Neoptera</taxon>
        <taxon>Endopterygota</taxon>
        <taxon>Lepidoptera</taxon>
        <taxon>Glossata</taxon>
        <taxon>Ditrysia</taxon>
        <taxon>Papilionoidea</taxon>
        <taxon>Papilionidae</taxon>
        <taxon>Papilioninae</taxon>
        <taxon>Papilio</taxon>
    </lineage>
</organism>
<evidence type="ECO:0000256" key="1">
    <source>
        <dbReference type="SAM" id="MobiDB-lite"/>
    </source>
</evidence>
<proteinExistence type="predicted"/>
<feature type="region of interest" description="Disordered" evidence="1">
    <location>
        <begin position="1"/>
        <end position="44"/>
    </location>
</feature>
<feature type="compositionally biased region" description="Polar residues" evidence="1">
    <location>
        <begin position="16"/>
        <end position="43"/>
    </location>
</feature>
<sequence>MRPDGNHRPERAKAQAPQQSTRSQHAATSLTTQNGTQPSNTSFHRVLARPVFKPHCAGAPIDLRSTRHTFLFTGVFGRES</sequence>
<gene>
    <name evidence="2" type="ORF">RR46_06917</name>
</gene>
<protein>
    <submittedName>
        <fullName evidence="2">Uncharacterized protein</fullName>
    </submittedName>
</protein>
<accession>A0A194PT88</accession>